<dbReference type="Gene3D" id="3.40.50.2000">
    <property type="entry name" value="Glycogen Phosphorylase B"/>
    <property type="match status" value="1"/>
</dbReference>
<evidence type="ECO:0000313" key="2">
    <source>
        <dbReference type="Proteomes" id="UP000594688"/>
    </source>
</evidence>
<sequence length="112" mass="12763">MRILRTIESFLPCITGPARQAWGISHRLEQQGIDSPVLTSTLDVGRDLPPQETIGNVQVTRLPYSLKLMRYALTPGMSSHMDDFDLIHSHNYRNYQTDRAFFLPATGNFRLS</sequence>
<name>A0A7T0FZ58_9BACT</name>
<dbReference type="AlphaFoldDB" id="A0A7T0FZ58"/>
<dbReference type="Proteomes" id="UP000594688">
    <property type="component" value="Chromosome"/>
</dbReference>
<evidence type="ECO:0000313" key="1">
    <source>
        <dbReference type="EMBL" id="QPJ60979.1"/>
    </source>
</evidence>
<dbReference type="EMBL" id="CP048685">
    <property type="protein sequence ID" value="QPJ60979.1"/>
    <property type="molecule type" value="Genomic_DNA"/>
</dbReference>
<gene>
    <name evidence="1" type="ORF">G3M70_03375</name>
</gene>
<accession>A0A7T0FZ58</accession>
<evidence type="ECO:0008006" key="3">
    <source>
        <dbReference type="Google" id="ProtNLM"/>
    </source>
</evidence>
<reference evidence="1 2" key="1">
    <citation type="submission" date="2020-02" db="EMBL/GenBank/DDBJ databases">
        <title>Genomic and physiological characterization of two novel Nitrospinaceae genera.</title>
        <authorList>
            <person name="Mueller A.J."/>
            <person name="Jung M.-Y."/>
            <person name="Strachan C.R."/>
            <person name="Herbold C.W."/>
            <person name="Kirkegaard R.H."/>
            <person name="Daims H."/>
        </authorList>
    </citation>
    <scope>NUCLEOTIDE SEQUENCE [LARGE SCALE GENOMIC DNA]</scope>
    <source>
        <strain evidence="1">EB</strain>
    </source>
</reference>
<proteinExistence type="predicted"/>
<dbReference type="KEGG" id="nli:G3M70_03375"/>
<protein>
    <recommendedName>
        <fullName evidence="3">Glycosyltransferase family 4 protein</fullName>
    </recommendedName>
</protein>
<organism evidence="1 2">
    <name type="scientific">Candidatus Nitronauta litoralis</name>
    <dbReference type="NCBI Taxonomy" id="2705533"/>
    <lineage>
        <taxon>Bacteria</taxon>
        <taxon>Pseudomonadati</taxon>
        <taxon>Nitrospinota/Tectimicrobiota group</taxon>
        <taxon>Nitrospinota</taxon>
        <taxon>Nitrospinia</taxon>
        <taxon>Nitrospinales</taxon>
        <taxon>Nitrospinaceae</taxon>
        <taxon>Candidatus Nitronauta</taxon>
    </lineage>
</organism>